<sequence>MTHDEHQLAGAYLSRVIEGPSRPLQEHLAQGRSLEELAQAVKNREEWLGPELLRQTASRWDWDRAGEDLDEAERHGFRLLSAQSKEWPEEQFTVAFGYAATGLSSRPRTYREDAVRPHALWVKGQSLRTLTQQALAVVGTRALSAYGAEATRMIVRDMIQHQWTIVSGGALGADAVAHRCAVEAGAATIAVAACGPGVNYPAAHAELFRSIAERGALVSEYPPLLRPARHRFLTRNRLVAALSQGTVVVEAAWRSGALSTLTWAQAFGRVAMAVPGPVTSVASLGCHDKIRRGDAQLVTSGADIRSLLSTLGGLDVDQQYELQFAPDEVQRLSPAELKVFDALSEHKGTETEALASEAGLPLALTVHALMTLQQRGLCRREGITWRRIRHSGAAA</sequence>
<evidence type="ECO:0000313" key="3">
    <source>
        <dbReference type="EMBL" id="MCF4006382.1"/>
    </source>
</evidence>
<dbReference type="PANTHER" id="PTHR43022:SF1">
    <property type="entry name" value="PROTEIN SMF"/>
    <property type="match status" value="1"/>
</dbReference>
<gene>
    <name evidence="3" type="primary">dprA</name>
    <name evidence="3" type="ORF">L1O03_04195</name>
</gene>
<reference evidence="3" key="1">
    <citation type="submission" date="2022-01" db="EMBL/GenBank/DDBJ databases">
        <title>Corynebacterium sp. nov isolated from isolated from the feces of the greater white-fronted geese (Anser albifrons) at Poyang Lake, PR China.</title>
        <authorList>
            <person name="Liu Q."/>
        </authorList>
    </citation>
    <scope>NUCLEOTIDE SEQUENCE</scope>
    <source>
        <strain evidence="3">JCM 32435</strain>
    </source>
</reference>
<dbReference type="NCBIfam" id="TIGR00732">
    <property type="entry name" value="dprA"/>
    <property type="match status" value="1"/>
</dbReference>
<dbReference type="RefSeq" id="WP_236118187.1">
    <property type="nucleotide sequence ID" value="NZ_JAKGSI010000002.1"/>
</dbReference>
<protein>
    <submittedName>
        <fullName evidence="3">DNA-processing protein DprA</fullName>
    </submittedName>
</protein>
<dbReference type="AlphaFoldDB" id="A0A9X1U748"/>
<keyword evidence="4" id="KW-1185">Reference proteome</keyword>
<dbReference type="PANTHER" id="PTHR43022">
    <property type="entry name" value="PROTEIN SMF"/>
    <property type="match status" value="1"/>
</dbReference>
<dbReference type="InterPro" id="IPR003488">
    <property type="entry name" value="DprA"/>
</dbReference>
<dbReference type="Pfam" id="PF02481">
    <property type="entry name" value="DNA_processg_A"/>
    <property type="match status" value="1"/>
</dbReference>
<evidence type="ECO:0000256" key="1">
    <source>
        <dbReference type="ARBA" id="ARBA00006525"/>
    </source>
</evidence>
<dbReference type="GO" id="GO:0009294">
    <property type="term" value="P:DNA-mediated transformation"/>
    <property type="evidence" value="ECO:0007669"/>
    <property type="project" value="InterPro"/>
</dbReference>
<dbReference type="InterPro" id="IPR057666">
    <property type="entry name" value="DrpA_SLOG"/>
</dbReference>
<accession>A0A9X1U748</accession>
<name>A0A9X1U748_9CORY</name>
<evidence type="ECO:0000259" key="2">
    <source>
        <dbReference type="Pfam" id="PF02481"/>
    </source>
</evidence>
<evidence type="ECO:0000313" key="4">
    <source>
        <dbReference type="Proteomes" id="UP001139336"/>
    </source>
</evidence>
<dbReference type="Gene3D" id="3.40.50.450">
    <property type="match status" value="1"/>
</dbReference>
<dbReference type="Proteomes" id="UP001139336">
    <property type="component" value="Unassembled WGS sequence"/>
</dbReference>
<dbReference type="SUPFAM" id="SSF102405">
    <property type="entry name" value="MCP/YpsA-like"/>
    <property type="match status" value="1"/>
</dbReference>
<feature type="domain" description="Smf/DprA SLOG" evidence="2">
    <location>
        <begin position="107"/>
        <end position="306"/>
    </location>
</feature>
<proteinExistence type="inferred from homology"/>
<comment type="similarity">
    <text evidence="1">Belongs to the DprA/Smf family.</text>
</comment>
<comment type="caution">
    <text evidence="3">The sequence shown here is derived from an EMBL/GenBank/DDBJ whole genome shotgun (WGS) entry which is preliminary data.</text>
</comment>
<dbReference type="EMBL" id="JAKGSI010000002">
    <property type="protein sequence ID" value="MCF4006382.1"/>
    <property type="molecule type" value="Genomic_DNA"/>
</dbReference>
<organism evidence="3 4">
    <name type="scientific">Corynebacterium uropygiale</name>
    <dbReference type="NCBI Taxonomy" id="1775911"/>
    <lineage>
        <taxon>Bacteria</taxon>
        <taxon>Bacillati</taxon>
        <taxon>Actinomycetota</taxon>
        <taxon>Actinomycetes</taxon>
        <taxon>Mycobacteriales</taxon>
        <taxon>Corynebacteriaceae</taxon>
        <taxon>Corynebacterium</taxon>
    </lineage>
</organism>